<keyword evidence="1" id="KW-0408">Iron</keyword>
<reference evidence="3" key="1">
    <citation type="submission" date="2020-08" db="EMBL/GenBank/DDBJ databases">
        <title>Genome public.</title>
        <authorList>
            <person name="Liu C."/>
            <person name="Sun Q."/>
        </authorList>
    </citation>
    <scope>NUCLEOTIDE SEQUENCE</scope>
    <source>
        <strain evidence="3">NSJ-50</strain>
    </source>
</reference>
<dbReference type="AlphaFoldDB" id="A0A926IRC4"/>
<dbReference type="PANTHER" id="PTHR42954:SF2">
    <property type="entry name" value="FE(2+) TRANSPORT PROTEIN A"/>
    <property type="match status" value="1"/>
</dbReference>
<name>A0A926IRC4_9FIRM</name>
<sequence length="74" mass="8193">MTLDKLKIGDSGIITVVGGQGALRRRLLDMGLTPKTEVFVRKTAPLGDPIELCLRGYELTLRLEDAKKIEVIKK</sequence>
<dbReference type="InterPro" id="IPR038157">
    <property type="entry name" value="FeoA_core_dom"/>
</dbReference>
<dbReference type="SMART" id="SM00899">
    <property type="entry name" value="FeoA"/>
    <property type="match status" value="1"/>
</dbReference>
<evidence type="ECO:0000313" key="4">
    <source>
        <dbReference type="Proteomes" id="UP000647416"/>
    </source>
</evidence>
<comment type="caution">
    <text evidence="3">The sequence shown here is derived from an EMBL/GenBank/DDBJ whole genome shotgun (WGS) entry which is preliminary data.</text>
</comment>
<dbReference type="Pfam" id="PF04023">
    <property type="entry name" value="FeoA"/>
    <property type="match status" value="1"/>
</dbReference>
<gene>
    <name evidence="3" type="ORF">H8706_00095</name>
</gene>
<dbReference type="GO" id="GO:0046914">
    <property type="term" value="F:transition metal ion binding"/>
    <property type="evidence" value="ECO:0007669"/>
    <property type="project" value="InterPro"/>
</dbReference>
<protein>
    <submittedName>
        <fullName evidence="3">Ferrous iron transport protein A</fullName>
    </submittedName>
</protein>
<dbReference type="InterPro" id="IPR008988">
    <property type="entry name" value="Transcriptional_repressor_C"/>
</dbReference>
<proteinExistence type="predicted"/>
<evidence type="ECO:0000259" key="2">
    <source>
        <dbReference type="SMART" id="SM00899"/>
    </source>
</evidence>
<keyword evidence="4" id="KW-1185">Reference proteome</keyword>
<evidence type="ECO:0000256" key="1">
    <source>
        <dbReference type="ARBA" id="ARBA00023004"/>
    </source>
</evidence>
<dbReference type="PANTHER" id="PTHR42954">
    <property type="entry name" value="FE(2+) TRANSPORT PROTEIN A"/>
    <property type="match status" value="1"/>
</dbReference>
<dbReference type="EMBL" id="JACRTE010000001">
    <property type="protein sequence ID" value="MBC8595274.1"/>
    <property type="molecule type" value="Genomic_DNA"/>
</dbReference>
<dbReference type="RefSeq" id="WP_262431009.1">
    <property type="nucleotide sequence ID" value="NZ_JACRTE010000001.1"/>
</dbReference>
<dbReference type="SUPFAM" id="SSF50037">
    <property type="entry name" value="C-terminal domain of transcriptional repressors"/>
    <property type="match status" value="1"/>
</dbReference>
<evidence type="ECO:0000313" key="3">
    <source>
        <dbReference type="EMBL" id="MBC8595274.1"/>
    </source>
</evidence>
<dbReference type="Proteomes" id="UP000647416">
    <property type="component" value="Unassembled WGS sequence"/>
</dbReference>
<organism evidence="3 4">
    <name type="scientific">Qingrenia yutianensis</name>
    <dbReference type="NCBI Taxonomy" id="2763676"/>
    <lineage>
        <taxon>Bacteria</taxon>
        <taxon>Bacillati</taxon>
        <taxon>Bacillota</taxon>
        <taxon>Clostridia</taxon>
        <taxon>Eubacteriales</taxon>
        <taxon>Oscillospiraceae</taxon>
        <taxon>Qingrenia</taxon>
    </lineage>
</organism>
<dbReference type="InterPro" id="IPR007167">
    <property type="entry name" value="Fe-transptr_FeoA-like"/>
</dbReference>
<dbReference type="InterPro" id="IPR052713">
    <property type="entry name" value="FeoA"/>
</dbReference>
<feature type="domain" description="Ferrous iron transporter FeoA-like" evidence="2">
    <location>
        <begin position="1"/>
        <end position="73"/>
    </location>
</feature>
<accession>A0A926IRC4</accession>
<dbReference type="Gene3D" id="2.30.30.90">
    <property type="match status" value="1"/>
</dbReference>